<name>A0ACB7YJZ2_9ERIC</name>
<reference evidence="1 2" key="1">
    <citation type="journal article" date="2021" name="Hortic Res">
        <title>High-quality reference genome and annotation aids understanding of berry development for evergreen blueberry (Vaccinium darrowii).</title>
        <authorList>
            <person name="Yu J."/>
            <person name="Hulse-Kemp A.M."/>
            <person name="Babiker E."/>
            <person name="Staton M."/>
        </authorList>
    </citation>
    <scope>NUCLEOTIDE SEQUENCE [LARGE SCALE GENOMIC DNA]</scope>
    <source>
        <strain evidence="2">cv. NJ 8807/NJ 8810</strain>
        <tissue evidence="1">Young leaf</tissue>
    </source>
</reference>
<keyword evidence="2" id="KW-1185">Reference proteome</keyword>
<organism evidence="1 2">
    <name type="scientific">Vaccinium darrowii</name>
    <dbReference type="NCBI Taxonomy" id="229202"/>
    <lineage>
        <taxon>Eukaryota</taxon>
        <taxon>Viridiplantae</taxon>
        <taxon>Streptophyta</taxon>
        <taxon>Embryophyta</taxon>
        <taxon>Tracheophyta</taxon>
        <taxon>Spermatophyta</taxon>
        <taxon>Magnoliopsida</taxon>
        <taxon>eudicotyledons</taxon>
        <taxon>Gunneridae</taxon>
        <taxon>Pentapetalae</taxon>
        <taxon>asterids</taxon>
        <taxon>Ericales</taxon>
        <taxon>Ericaceae</taxon>
        <taxon>Vaccinioideae</taxon>
        <taxon>Vaccinieae</taxon>
        <taxon>Vaccinium</taxon>
    </lineage>
</organism>
<evidence type="ECO:0000313" key="2">
    <source>
        <dbReference type="Proteomes" id="UP000828048"/>
    </source>
</evidence>
<accession>A0ACB7YJZ2</accession>
<evidence type="ECO:0000313" key="1">
    <source>
        <dbReference type="EMBL" id="KAH7853848.1"/>
    </source>
</evidence>
<dbReference type="Proteomes" id="UP000828048">
    <property type="component" value="Chromosome 11"/>
</dbReference>
<gene>
    <name evidence="1" type="ORF">Vadar_007255</name>
</gene>
<proteinExistence type="predicted"/>
<comment type="caution">
    <text evidence="1">The sequence shown here is derived from an EMBL/GenBank/DDBJ whole genome shotgun (WGS) entry which is preliminary data.</text>
</comment>
<dbReference type="EMBL" id="CM037161">
    <property type="protein sequence ID" value="KAH7853848.1"/>
    <property type="molecule type" value="Genomic_DNA"/>
</dbReference>
<sequence length="590" mass="65874">MFQLVRYSRWKSPLKNLKKSQSNLLFPFYISTTTTVARDESNPSRPSPPPIRVSITESAGRGVFATRAIGAGELIHTAKPIVSHPSLSTPTSVCYLCLRSLRNRTTSEAQGVSFCSHDCEEQSKVFHEVEKQADWSAYKEYCCTQGLKYPLLAKRLACMVMSGEANADSLDILQPAILSPEMISLMEKEFTLLRSAFEEAYIKDEQMAFLTKQWYVGVLARIRINAFRIELAGGLYDYEDLLSSAAALVEAEAAVGNAVYMLPSFYNHDCDPNAHIVWIENSDARVKALRDIEAGEELRICYIDASMDHDARQTLLSEGADWTLLFDNLIGCYLILLGALWFLMKVVTQLEQSISFSKIFATQSVDIILESKCGLRNRKTLHIIILRLKLAGRKVSYVNSDILFWAALSFLVLFAYPTPEVPTPSFEYHAAFSVVTLGIVSGIQQTYHQFHHENVARLFTPQLKLAAFAGRMLVGIPTILLVKFCIKALAKWSLPIVANTLGIPIKSTSYIPVLSQEIPITTSNSGETLVEVKQPGYPQKLFFSWLSSIDVDTGIRFLQYAALAWSVVALVPSLLLNFVCLYLISKGNIL</sequence>
<protein>
    <submittedName>
        <fullName evidence="1">Uncharacterized protein</fullName>
    </submittedName>
</protein>